<dbReference type="SUPFAM" id="SSF57850">
    <property type="entry name" value="RING/U-box"/>
    <property type="match status" value="1"/>
</dbReference>
<reference evidence="11 12" key="1">
    <citation type="journal article" date="2019" name="Philos. Trans. R. Soc. Lond., B, Biol. Sci.">
        <title>Ant behaviour and brain gene expression of defending hosts depend on the ecological success of the intruding social parasite.</title>
        <authorList>
            <person name="Kaur R."/>
            <person name="Stoldt M."/>
            <person name="Jongepier E."/>
            <person name="Feldmeyer B."/>
            <person name="Menzel F."/>
            <person name="Bornberg-Bauer E."/>
            <person name="Foitzik S."/>
        </authorList>
    </citation>
    <scope>NUCLEOTIDE SEQUENCE [LARGE SCALE GENOMIC DNA]</scope>
    <source>
        <tissue evidence="11">Whole body</tissue>
    </source>
</reference>
<dbReference type="EC" id="2.3.2.27" evidence="2"/>
<feature type="region of interest" description="Disordered" evidence="9">
    <location>
        <begin position="462"/>
        <end position="518"/>
    </location>
</feature>
<evidence type="ECO:0000256" key="6">
    <source>
        <dbReference type="ARBA" id="ARBA00022786"/>
    </source>
</evidence>
<dbReference type="GO" id="GO:0008270">
    <property type="term" value="F:zinc ion binding"/>
    <property type="evidence" value="ECO:0007669"/>
    <property type="project" value="UniProtKB-KW"/>
</dbReference>
<dbReference type="Pfam" id="PF26192">
    <property type="entry name" value="RNF157-like_N"/>
    <property type="match status" value="1"/>
</dbReference>
<feature type="compositionally biased region" description="Basic and acidic residues" evidence="9">
    <location>
        <begin position="462"/>
        <end position="472"/>
    </location>
</feature>
<evidence type="ECO:0000256" key="2">
    <source>
        <dbReference type="ARBA" id="ARBA00012483"/>
    </source>
</evidence>
<name>A0A4S2KLY8_9HYME</name>
<protein>
    <recommendedName>
        <fullName evidence="2">RING-type E3 ubiquitin transferase</fullName>
        <ecNumber evidence="2">2.3.2.27</ecNumber>
    </recommendedName>
</protein>
<dbReference type="InterPro" id="IPR001841">
    <property type="entry name" value="Znf_RING"/>
</dbReference>
<evidence type="ECO:0000313" key="12">
    <source>
        <dbReference type="Proteomes" id="UP000310200"/>
    </source>
</evidence>
<organism evidence="11 12">
    <name type="scientific">Temnothorax longispinosus</name>
    <dbReference type="NCBI Taxonomy" id="300112"/>
    <lineage>
        <taxon>Eukaryota</taxon>
        <taxon>Metazoa</taxon>
        <taxon>Ecdysozoa</taxon>
        <taxon>Arthropoda</taxon>
        <taxon>Hexapoda</taxon>
        <taxon>Insecta</taxon>
        <taxon>Pterygota</taxon>
        <taxon>Neoptera</taxon>
        <taxon>Endopterygota</taxon>
        <taxon>Hymenoptera</taxon>
        <taxon>Apocrita</taxon>
        <taxon>Aculeata</taxon>
        <taxon>Formicoidea</taxon>
        <taxon>Formicidae</taxon>
        <taxon>Myrmicinae</taxon>
        <taxon>Temnothorax</taxon>
    </lineage>
</organism>
<sequence>MGSLTSRQNAGVEEVDITSNHAYKYPPRSGSYFGSHFIMGGERFDTPQPEAYLFGENADLNFLGSRPTPFPYPPPQANDPTKTLKSLVNIRKESLRLVRNMDQTSTSSHYHSVKHYGDSDIDKKPNRFNIEFVFDCDVRCAITIYYFCTEEVSTKGVAYIPRDPSMNSETYHYKKGANQLFSQTSHIFDPTLYTEEDLIYNADREIIPIAIHCVAEEGSDDLKQSHTTIAVVEKHSDGTYVLKALKQKLYVDGLCYLVQEIYGIENKNTENAKQQGSDEDTEDNGSECVICMSEVRDTLILPCRHLCLCNSCADSLRYQANNCPICRAPFRALLQIKALQKATGTIISNPPLPEGSCENIPSGYEAVSLIEALNGPYTPRTVIIAPESPDTPDTDTASAIQAAETLNRFVSYPYVLIITTSTERTPVSKHISAKETDMSARSSGTACPTPEFRMSVLLARDEHSGSQKELHNRSPAMRTKSVHTRDKSGLRTRDTLRLVNEKQPASLYEGQGQDEDSEAEKLSPLLDAATSTEALDVHSHRICDIDIDDEIQTTGNENDADITCHSH</sequence>
<dbReference type="GO" id="GO:0005737">
    <property type="term" value="C:cytoplasm"/>
    <property type="evidence" value="ECO:0007669"/>
    <property type="project" value="TreeGrafter"/>
</dbReference>
<feature type="domain" description="RING-type" evidence="10">
    <location>
        <begin position="288"/>
        <end position="327"/>
    </location>
</feature>
<feature type="compositionally biased region" description="Basic and acidic residues" evidence="9">
    <location>
        <begin position="483"/>
        <end position="500"/>
    </location>
</feature>
<evidence type="ECO:0000256" key="7">
    <source>
        <dbReference type="ARBA" id="ARBA00022833"/>
    </source>
</evidence>
<dbReference type="Gene3D" id="3.30.40.10">
    <property type="entry name" value="Zinc/RING finger domain, C3HC4 (zinc finger)"/>
    <property type="match status" value="1"/>
</dbReference>
<keyword evidence="6" id="KW-0833">Ubl conjugation pathway</keyword>
<dbReference type="PANTHER" id="PTHR22996:SF0">
    <property type="entry name" value="RE60872P-RELATED"/>
    <property type="match status" value="1"/>
</dbReference>
<dbReference type="Pfam" id="PF13920">
    <property type="entry name" value="zf-C3HC4_3"/>
    <property type="match status" value="1"/>
</dbReference>
<proteinExistence type="predicted"/>
<evidence type="ECO:0000256" key="8">
    <source>
        <dbReference type="PROSITE-ProRule" id="PRU00175"/>
    </source>
</evidence>
<evidence type="ECO:0000259" key="10">
    <source>
        <dbReference type="PROSITE" id="PS50089"/>
    </source>
</evidence>
<keyword evidence="4" id="KW-0479">Metal-binding</keyword>
<evidence type="ECO:0000256" key="9">
    <source>
        <dbReference type="SAM" id="MobiDB-lite"/>
    </source>
</evidence>
<evidence type="ECO:0000256" key="4">
    <source>
        <dbReference type="ARBA" id="ARBA00022723"/>
    </source>
</evidence>
<evidence type="ECO:0000256" key="3">
    <source>
        <dbReference type="ARBA" id="ARBA00022679"/>
    </source>
</evidence>
<keyword evidence="5 8" id="KW-0863">Zinc-finger</keyword>
<dbReference type="InterPro" id="IPR013083">
    <property type="entry name" value="Znf_RING/FYVE/PHD"/>
</dbReference>
<dbReference type="GO" id="GO:0016567">
    <property type="term" value="P:protein ubiquitination"/>
    <property type="evidence" value="ECO:0007669"/>
    <property type="project" value="UniProtKB-ARBA"/>
</dbReference>
<keyword evidence="3" id="KW-0808">Transferase</keyword>
<keyword evidence="12" id="KW-1185">Reference proteome</keyword>
<gene>
    <name evidence="11" type="ORF">DBV15_06941</name>
</gene>
<evidence type="ECO:0000256" key="1">
    <source>
        <dbReference type="ARBA" id="ARBA00000900"/>
    </source>
</evidence>
<dbReference type="PANTHER" id="PTHR22996">
    <property type="entry name" value="MAHOGUNIN"/>
    <property type="match status" value="1"/>
</dbReference>
<dbReference type="SMART" id="SM00184">
    <property type="entry name" value="RING"/>
    <property type="match status" value="1"/>
</dbReference>
<dbReference type="Proteomes" id="UP000310200">
    <property type="component" value="Unassembled WGS sequence"/>
</dbReference>
<evidence type="ECO:0000313" key="11">
    <source>
        <dbReference type="EMBL" id="TGZ50711.1"/>
    </source>
</evidence>
<evidence type="ECO:0000256" key="5">
    <source>
        <dbReference type="ARBA" id="ARBA00022771"/>
    </source>
</evidence>
<comment type="caution">
    <text evidence="11">The sequence shown here is derived from an EMBL/GenBank/DDBJ whole genome shotgun (WGS) entry which is preliminary data.</text>
</comment>
<dbReference type="InterPro" id="IPR045194">
    <property type="entry name" value="MGRN1/RNF157-like"/>
</dbReference>
<accession>A0A4S2KLY8</accession>
<dbReference type="AlphaFoldDB" id="A0A4S2KLY8"/>
<keyword evidence="7" id="KW-0862">Zinc</keyword>
<dbReference type="FunFam" id="3.30.40.10:FF:000013">
    <property type="entry name" value="E3 ubiquitin-protein ligase MGRN1 isoform 1"/>
    <property type="match status" value="1"/>
</dbReference>
<comment type="catalytic activity">
    <reaction evidence="1">
        <text>S-ubiquitinyl-[E2 ubiquitin-conjugating enzyme]-L-cysteine + [acceptor protein]-L-lysine = [E2 ubiquitin-conjugating enzyme]-L-cysteine + N(6)-ubiquitinyl-[acceptor protein]-L-lysine.</text>
        <dbReference type="EC" id="2.3.2.27"/>
    </reaction>
</comment>
<dbReference type="InterPro" id="IPR058981">
    <property type="entry name" value="MGRN1/RNF157-like_N"/>
</dbReference>
<dbReference type="EMBL" id="QBLH01001897">
    <property type="protein sequence ID" value="TGZ50711.1"/>
    <property type="molecule type" value="Genomic_DNA"/>
</dbReference>
<dbReference type="GO" id="GO:0061630">
    <property type="term" value="F:ubiquitin protein ligase activity"/>
    <property type="evidence" value="ECO:0007669"/>
    <property type="project" value="UniProtKB-EC"/>
</dbReference>
<feature type="region of interest" description="Disordered" evidence="9">
    <location>
        <begin position="428"/>
        <end position="449"/>
    </location>
</feature>
<dbReference type="PROSITE" id="PS50089">
    <property type="entry name" value="ZF_RING_2"/>
    <property type="match status" value="1"/>
</dbReference>
<dbReference type="STRING" id="300112.A0A4S2KLY8"/>